<gene>
    <name evidence="1" type="ORF">C5O19_24440</name>
</gene>
<evidence type="ECO:0000313" key="2">
    <source>
        <dbReference type="Proteomes" id="UP000239590"/>
    </source>
</evidence>
<proteinExistence type="predicted"/>
<dbReference type="OrthoDB" id="883175at2"/>
<reference evidence="2" key="1">
    <citation type="submission" date="2018-02" db="EMBL/GenBank/DDBJ databases">
        <title>Genome sequencing of Solimonas sp. HR-BB.</title>
        <authorList>
            <person name="Lee Y."/>
            <person name="Jeon C.O."/>
        </authorList>
    </citation>
    <scope>NUCLEOTIDE SEQUENCE [LARGE SCALE GENOMIC DNA]</scope>
    <source>
        <strain evidence="2">HR-U</strain>
    </source>
</reference>
<accession>A0A2S7IF28</accession>
<protein>
    <submittedName>
        <fullName evidence="1">Uncharacterized protein</fullName>
    </submittedName>
</protein>
<sequence>MAEEKVKHLTLSQAAFKDFERLATSYKLYHKALLEVMIHYFKVTGIDPREPLAGNPTDAIKALDRRLISFIRQQEKEQLRPIKDELALITKKLYAFDDEEKGLGKVHHLRKMNERLKRIAEKLGLP</sequence>
<evidence type="ECO:0000313" key="1">
    <source>
        <dbReference type="EMBL" id="PQA53398.1"/>
    </source>
</evidence>
<dbReference type="EMBL" id="PTRA01000009">
    <property type="protein sequence ID" value="PQA53398.1"/>
    <property type="molecule type" value="Genomic_DNA"/>
</dbReference>
<organism evidence="1 2">
    <name type="scientific">Siphonobacter curvatus</name>
    <dbReference type="NCBI Taxonomy" id="2094562"/>
    <lineage>
        <taxon>Bacteria</taxon>
        <taxon>Pseudomonadati</taxon>
        <taxon>Bacteroidota</taxon>
        <taxon>Cytophagia</taxon>
        <taxon>Cytophagales</taxon>
        <taxon>Cytophagaceae</taxon>
        <taxon>Siphonobacter</taxon>
    </lineage>
</organism>
<dbReference type="AlphaFoldDB" id="A0A2S7IF28"/>
<dbReference type="InterPro" id="IPR048012">
    <property type="entry name" value="BfmA-like_N"/>
</dbReference>
<dbReference type="Proteomes" id="UP000239590">
    <property type="component" value="Unassembled WGS sequence"/>
</dbReference>
<name>A0A2S7IF28_9BACT</name>
<comment type="caution">
    <text evidence="1">The sequence shown here is derived from an EMBL/GenBank/DDBJ whole genome shotgun (WGS) entry which is preliminary data.</text>
</comment>
<dbReference type="RefSeq" id="WP_104715996.1">
    <property type="nucleotide sequence ID" value="NZ_PTRA01000009.1"/>
</dbReference>
<dbReference type="NCBIfam" id="NF041200">
    <property type="entry name" value="mob_BfmA_Nterm"/>
    <property type="match status" value="1"/>
</dbReference>
<keyword evidence="2" id="KW-1185">Reference proteome</keyword>